<organism evidence="1 2">
    <name type="scientific">Sphingomonas lycopersici</name>
    <dbReference type="NCBI Taxonomy" id="2951807"/>
    <lineage>
        <taxon>Bacteria</taxon>
        <taxon>Pseudomonadati</taxon>
        <taxon>Pseudomonadota</taxon>
        <taxon>Alphaproteobacteria</taxon>
        <taxon>Sphingomonadales</taxon>
        <taxon>Sphingomonadaceae</taxon>
        <taxon>Sphingomonas</taxon>
    </lineage>
</organism>
<reference evidence="1" key="1">
    <citation type="submission" date="2022-06" db="EMBL/GenBank/DDBJ databases">
        <title>Sphingomonas sp. nov. isolated from rhizosphere soil of tomato.</title>
        <authorList>
            <person name="Dong H."/>
            <person name="Gao R."/>
        </authorList>
    </citation>
    <scope>NUCLEOTIDE SEQUENCE</scope>
    <source>
        <strain evidence="1">MMSM24</strain>
    </source>
</reference>
<dbReference type="EMBL" id="JANFAV010000008">
    <property type="protein sequence ID" value="MCW6535736.1"/>
    <property type="molecule type" value="Genomic_DNA"/>
</dbReference>
<keyword evidence="2" id="KW-1185">Reference proteome</keyword>
<gene>
    <name evidence="1" type="ORF">NEE01_13205</name>
</gene>
<name>A0AA41ZFM6_9SPHN</name>
<proteinExistence type="predicted"/>
<accession>A0AA41ZFM6</accession>
<dbReference type="AlphaFoldDB" id="A0AA41ZFM6"/>
<evidence type="ECO:0000313" key="2">
    <source>
        <dbReference type="Proteomes" id="UP001165565"/>
    </source>
</evidence>
<dbReference type="RefSeq" id="WP_179511565.1">
    <property type="nucleotide sequence ID" value="NZ_JANFAV010000008.1"/>
</dbReference>
<protein>
    <submittedName>
        <fullName evidence="1">Uncharacterized protein</fullName>
    </submittedName>
</protein>
<dbReference type="Proteomes" id="UP001165565">
    <property type="component" value="Unassembled WGS sequence"/>
</dbReference>
<evidence type="ECO:0000313" key="1">
    <source>
        <dbReference type="EMBL" id="MCW6535736.1"/>
    </source>
</evidence>
<sequence length="255" mass="27475">MRLAWALAVIVAAVPMAGDAQLASEKSISLVKRDGHWTAVPLICDATNRDRVFVLGAPGRNGQMDLISFAKPGLSAQRVSVRLGPGDPGAGQIYYPLFNLVGREVGNIHAINPGMVEPGATTPAVTAITLGRETTNCRFAAQTRVLAVTARRSIQIVRTERNGYRYTAYSFDTALPETSQPWGGHDNRPSLAIDGGRLVDQSNGRRVYEFTNRGFVYRVMVSVRPDHPGGGVEVTQDGRNVLREAFGAYTAAVVP</sequence>
<comment type="caution">
    <text evidence="1">The sequence shown here is derived from an EMBL/GenBank/DDBJ whole genome shotgun (WGS) entry which is preliminary data.</text>
</comment>